<evidence type="ECO:0000313" key="3">
    <source>
        <dbReference type="Proteomes" id="UP000620124"/>
    </source>
</evidence>
<organism evidence="2 3">
    <name type="scientific">Mycena venus</name>
    <dbReference type="NCBI Taxonomy" id="2733690"/>
    <lineage>
        <taxon>Eukaryota</taxon>
        <taxon>Fungi</taxon>
        <taxon>Dikarya</taxon>
        <taxon>Basidiomycota</taxon>
        <taxon>Agaricomycotina</taxon>
        <taxon>Agaricomycetes</taxon>
        <taxon>Agaricomycetidae</taxon>
        <taxon>Agaricales</taxon>
        <taxon>Marasmiineae</taxon>
        <taxon>Mycenaceae</taxon>
        <taxon>Mycena</taxon>
    </lineage>
</organism>
<sequence>MDVLIHPPVPGGLKLSRFLRLTLPKLVRSYGELIVISEEVEVPGDFICLMQNALLFIRLSVNESDGLGSVEHYYPHILLKVLLHHVTAVRWSEKHYLRISTEKGYCKIDLEPGNAFYSNWRPPLRFVTARRLAFEIRLRMSSTWGEEDYQEAEFFVGDVPAADRTNDEADSRLAAIYGPILHEGDIQQYIARQTLWRTRSQWETRFMVLRESALLLYKGRVAMPHSDQDQCINLRAVKAVTSFQESPTSILILTGNKSFPLHCDSVIQAQDWMRSIREAVETLRSNPMRRRISALERVNHLTTQISIPKDPYANGAFANIYKGTWEVAAKGARPEEWQRRTVAVKVFLDRKSEGIGFEKVGP</sequence>
<dbReference type="Gene3D" id="2.30.29.30">
    <property type="entry name" value="Pleckstrin-homology domain (PH domain)/Phosphotyrosine-binding domain (PTB)"/>
    <property type="match status" value="1"/>
</dbReference>
<dbReference type="Proteomes" id="UP000620124">
    <property type="component" value="Unassembled WGS sequence"/>
</dbReference>
<evidence type="ECO:0000259" key="1">
    <source>
        <dbReference type="PROSITE" id="PS50003"/>
    </source>
</evidence>
<name>A0A8H6YD70_9AGAR</name>
<dbReference type="PROSITE" id="PS50003">
    <property type="entry name" value="PH_DOMAIN"/>
    <property type="match status" value="1"/>
</dbReference>
<evidence type="ECO:0000313" key="2">
    <source>
        <dbReference type="EMBL" id="KAF7355880.1"/>
    </source>
</evidence>
<accession>A0A8H6YD70</accession>
<dbReference type="SMART" id="SM00233">
    <property type="entry name" value="PH"/>
    <property type="match status" value="1"/>
</dbReference>
<feature type="domain" description="PH" evidence="1">
    <location>
        <begin position="179"/>
        <end position="281"/>
    </location>
</feature>
<dbReference type="Pfam" id="PF00169">
    <property type="entry name" value="PH"/>
    <property type="match status" value="1"/>
</dbReference>
<dbReference type="InterPro" id="IPR011993">
    <property type="entry name" value="PH-like_dom_sf"/>
</dbReference>
<gene>
    <name evidence="2" type="ORF">MVEN_00916700</name>
</gene>
<reference evidence="2" key="1">
    <citation type="submission" date="2020-05" db="EMBL/GenBank/DDBJ databases">
        <title>Mycena genomes resolve the evolution of fungal bioluminescence.</title>
        <authorList>
            <person name="Tsai I.J."/>
        </authorList>
    </citation>
    <scope>NUCLEOTIDE SEQUENCE</scope>
    <source>
        <strain evidence="2">CCC161011</strain>
    </source>
</reference>
<dbReference type="OrthoDB" id="346907at2759"/>
<dbReference type="InterPro" id="IPR001849">
    <property type="entry name" value="PH_domain"/>
</dbReference>
<comment type="caution">
    <text evidence="2">The sequence shown here is derived from an EMBL/GenBank/DDBJ whole genome shotgun (WGS) entry which is preliminary data.</text>
</comment>
<dbReference type="EMBL" id="JACAZI010000007">
    <property type="protein sequence ID" value="KAF7355880.1"/>
    <property type="molecule type" value="Genomic_DNA"/>
</dbReference>
<protein>
    <recommendedName>
        <fullName evidence="1">PH domain-containing protein</fullName>
    </recommendedName>
</protein>
<keyword evidence="3" id="KW-1185">Reference proteome</keyword>
<proteinExistence type="predicted"/>
<dbReference type="SUPFAM" id="SSF50729">
    <property type="entry name" value="PH domain-like"/>
    <property type="match status" value="1"/>
</dbReference>
<dbReference type="AlphaFoldDB" id="A0A8H6YD70"/>